<dbReference type="KEGG" id="sqz:FQU76_09990"/>
<dbReference type="Proteomes" id="UP000320580">
    <property type="component" value="Chromosome"/>
</dbReference>
<proteinExistence type="predicted"/>
<organism evidence="2 3">
    <name type="scientific">Streptomyces qinzhouensis</name>
    <dbReference type="NCBI Taxonomy" id="2599401"/>
    <lineage>
        <taxon>Bacteria</taxon>
        <taxon>Bacillati</taxon>
        <taxon>Actinomycetota</taxon>
        <taxon>Actinomycetes</taxon>
        <taxon>Kitasatosporales</taxon>
        <taxon>Streptomycetaceae</taxon>
        <taxon>Streptomyces</taxon>
    </lineage>
</organism>
<keyword evidence="3" id="KW-1185">Reference proteome</keyword>
<gene>
    <name evidence="2" type="ORF">FQU76_09990</name>
</gene>
<evidence type="ECO:0000313" key="3">
    <source>
        <dbReference type="Proteomes" id="UP000320580"/>
    </source>
</evidence>
<dbReference type="OrthoDB" id="3261206at2"/>
<evidence type="ECO:0000256" key="1">
    <source>
        <dbReference type="SAM" id="MobiDB-lite"/>
    </source>
</evidence>
<protein>
    <submittedName>
        <fullName evidence="2">Uncharacterized protein</fullName>
    </submittedName>
</protein>
<feature type="region of interest" description="Disordered" evidence="1">
    <location>
        <begin position="1172"/>
        <end position="1193"/>
    </location>
</feature>
<evidence type="ECO:0000313" key="2">
    <source>
        <dbReference type="EMBL" id="QDY76808.1"/>
    </source>
</evidence>
<sequence length="1193" mass="127235">MGEVEQFVMAEDHGTRTARKAFGRELAALRNRAVARGTATFAACAAVAGVSLTTVRAWCEGEAAPGEDTEAGAQRLIRYLLREAGEAGEGVEPDGMWFRLLGAAQREGGTFRASSRERDAAREFLRTIGAEALLGRSFSGRRSALSDTLDFVRGPAEVEKNHQDIAYLWWQAPAGGGKSALLGAVAKRLRSEPVDIVLYPAPADAGPDAGRLFMSAVVRRLMELLEIRTTSKDLGALYRAAALHSARQGRRLVVVVDDADHDPAWSPAASGAEAYRSILSLLPYEPLADSPWARRHRGKYAIRVIVTSRPVSTLPGDIPPGHPLHDPGCIQALRPVAPGRAHPRHLREALGPLLATAEGRLVAGLIAAAGTGLGRADLVELTGEGPLSVDALLEGPGQDCLVRDDLGTGSYAFGHEGLRRLAEVECGRETLEDCARRLRAWADRWHLRRWPPDTPPALLWHLPVLLRGTGPVGPYLLDPFRQSRLVAMGRPDEALSQLDHVRAEGDEDLGTAALAAVSRAFLTGLGKPVPRALPRLLAVAGEVDRAGELALSAPEAVDKAVRLAEVAVVLSRARHDRAAATAQRAAEAAECALAQVSPGAVRDARYEQLARTGLKLMDCGPAEAGRRIARAALPCSAVGWAARIDMARKLDPRNVPWLLRVAEYAETLSVGRAGERAEALEIWGELARAVPHGDPAFRCLVAGYRCAESASGTAERASRCGADRTPKCSAPEVPRGGAAVRHRIEVFCGELDPASDPAHIGLLALGASALFPERRAKARTLAKRARQALRDLLADTGMPAGRDGTELPSTVARVVQALLDTGLTRAAEELHDELPDFPNFPGSAGCAGEELRDAARAVSERGGRRTGAEEPDAWAAETERELIARPARGRRLLAAELDRWDSRASGPGGHGWELPLAKALTAAGYPEQAVRLVGRAGPSRTRSSAVRPAPRIADVRARARLPHRRELLLPELVDLLLAEPDPRRPGGELCALFRQVCADLGRNLQTRNPYAVLLHALLDTAGLPTGVAPLKGRFTAWERYMATAPLPPGVLPVAEWAVLYAFRGDTGAARECAGRARTAEERAVARSAVAAYLLGIPDTEESGAALWGASVVRFVSLADALGPPVSARGTEAVQGLVHDVLSGAYWWYGLPLLPRSASDALPRLAELVAGHPERSGRSVHRSGGDLGRGLGER</sequence>
<dbReference type="RefSeq" id="WP_146480099.1">
    <property type="nucleotide sequence ID" value="NZ_CP042266.1"/>
</dbReference>
<dbReference type="EMBL" id="CP042266">
    <property type="protein sequence ID" value="QDY76808.1"/>
    <property type="molecule type" value="Genomic_DNA"/>
</dbReference>
<name>A0A5B8IE94_9ACTN</name>
<feature type="compositionally biased region" description="Gly residues" evidence="1">
    <location>
        <begin position="1184"/>
        <end position="1193"/>
    </location>
</feature>
<reference evidence="2 3" key="1">
    <citation type="submission" date="2019-07" db="EMBL/GenBank/DDBJ databases">
        <authorList>
            <person name="Zhu P."/>
        </authorList>
    </citation>
    <scope>NUCLEOTIDE SEQUENCE [LARGE SCALE GENOMIC DNA]</scope>
    <source>
        <strain evidence="2 3">SSL-25</strain>
    </source>
</reference>
<dbReference type="AlphaFoldDB" id="A0A5B8IE94"/>
<accession>A0A5B8IE94</accession>